<keyword evidence="3" id="KW-1185">Reference proteome</keyword>
<dbReference type="InterPro" id="IPR017517">
    <property type="entry name" value="Maleyloyr_isom"/>
</dbReference>
<dbReference type="RefSeq" id="WP_072845492.1">
    <property type="nucleotide sequence ID" value="NZ_FNAB01000001.1"/>
</dbReference>
<name>A0A1G6N7N4_9NOCA</name>
<accession>A0A1G6N7N4</accession>
<evidence type="ECO:0000313" key="3">
    <source>
        <dbReference type="Proteomes" id="UP000199417"/>
    </source>
</evidence>
<sequence length="210" mass="23142">MTMAHDEALTELDESQRRVESTLASLTDAQARAASLLPGWTRGHLVSHLARNADALNRFAAGVLDGTPREMYPGGREARAAAIEEGADRPVALLAADFRFAGRRLLDSLRGIGPELLDTPVNWRKPVTARDIPLLRWHELEIHHLDLGLGYSCRDWPVSFVESTLESQLPELAVAAPDVTPPDLPRAELLAWLIGRPTRDGLPELPAWPF</sequence>
<dbReference type="NCBIfam" id="TIGR03083">
    <property type="entry name" value="maleylpyruvate isomerase family mycothiol-dependent enzyme"/>
    <property type="match status" value="1"/>
</dbReference>
<dbReference type="Gene3D" id="1.20.120.450">
    <property type="entry name" value="dinb family like domain"/>
    <property type="match status" value="1"/>
</dbReference>
<dbReference type="GO" id="GO:0046872">
    <property type="term" value="F:metal ion binding"/>
    <property type="evidence" value="ECO:0007669"/>
    <property type="project" value="InterPro"/>
</dbReference>
<keyword evidence="2" id="KW-0670">Pyruvate</keyword>
<dbReference type="InterPro" id="IPR034660">
    <property type="entry name" value="DinB/YfiT-like"/>
</dbReference>
<dbReference type="Pfam" id="PF11716">
    <property type="entry name" value="MDMPI_N"/>
    <property type="match status" value="1"/>
</dbReference>
<protein>
    <submittedName>
        <fullName evidence="2">Maleylpyruvate isomerase</fullName>
    </submittedName>
</protein>
<evidence type="ECO:0000313" key="2">
    <source>
        <dbReference type="EMBL" id="SDC63862.1"/>
    </source>
</evidence>
<reference evidence="2 3" key="1">
    <citation type="submission" date="2016-10" db="EMBL/GenBank/DDBJ databases">
        <authorList>
            <person name="de Groot N.N."/>
        </authorList>
    </citation>
    <scope>NUCLEOTIDE SEQUENCE [LARGE SCALE GENOMIC DNA]</scope>
    <source>
        <strain evidence="2 3">JCM 11308</strain>
    </source>
</reference>
<organism evidence="2 3">
    <name type="scientific">Rhodococcus tukisamuensis</name>
    <dbReference type="NCBI Taxonomy" id="168276"/>
    <lineage>
        <taxon>Bacteria</taxon>
        <taxon>Bacillati</taxon>
        <taxon>Actinomycetota</taxon>
        <taxon>Actinomycetes</taxon>
        <taxon>Mycobacteriales</taxon>
        <taxon>Nocardiaceae</taxon>
        <taxon>Rhodococcus</taxon>
    </lineage>
</organism>
<dbReference type="SUPFAM" id="SSF109854">
    <property type="entry name" value="DinB/YfiT-like putative metalloenzymes"/>
    <property type="match status" value="1"/>
</dbReference>
<dbReference type="STRING" id="168276.SAMN05444580_101460"/>
<dbReference type="Proteomes" id="UP000199417">
    <property type="component" value="Unassembled WGS sequence"/>
</dbReference>
<gene>
    <name evidence="2" type="ORF">SAMN05444580_101460</name>
</gene>
<keyword evidence="2" id="KW-0413">Isomerase</keyword>
<dbReference type="EMBL" id="FNAB01000001">
    <property type="protein sequence ID" value="SDC63862.1"/>
    <property type="molecule type" value="Genomic_DNA"/>
</dbReference>
<feature type="domain" description="Mycothiol-dependent maleylpyruvate isomerase metal-binding" evidence="1">
    <location>
        <begin position="13"/>
        <end position="147"/>
    </location>
</feature>
<proteinExistence type="predicted"/>
<dbReference type="AlphaFoldDB" id="A0A1G6N7N4"/>
<dbReference type="InterPro" id="IPR024344">
    <property type="entry name" value="MDMPI_metal-binding"/>
</dbReference>
<dbReference type="GO" id="GO:0016853">
    <property type="term" value="F:isomerase activity"/>
    <property type="evidence" value="ECO:0007669"/>
    <property type="project" value="UniProtKB-KW"/>
</dbReference>
<evidence type="ECO:0000259" key="1">
    <source>
        <dbReference type="Pfam" id="PF11716"/>
    </source>
</evidence>